<accession>A0ABU9XG05</accession>
<keyword evidence="2" id="KW-1185">Reference proteome</keyword>
<gene>
    <name evidence="1" type="ORF">ABC228_08435</name>
</gene>
<evidence type="ECO:0000313" key="1">
    <source>
        <dbReference type="EMBL" id="MEN2767213.1"/>
    </source>
</evidence>
<proteinExistence type="predicted"/>
<reference evidence="1 2" key="1">
    <citation type="submission" date="2024-05" db="EMBL/GenBank/DDBJ databases">
        <authorList>
            <person name="Haq I."/>
            <person name="Ullah Z."/>
            <person name="Ahmad R."/>
            <person name="Li M."/>
            <person name="Tong Y."/>
        </authorList>
    </citation>
    <scope>NUCLEOTIDE SEQUENCE [LARGE SCALE GENOMIC DNA]</scope>
    <source>
        <strain evidence="1 2">16A2E</strain>
    </source>
</reference>
<protein>
    <submittedName>
        <fullName evidence="1">Uncharacterized protein</fullName>
    </submittedName>
</protein>
<organism evidence="1 2">
    <name type="scientific">Ornithinibacillus xuwenensis</name>
    <dbReference type="NCBI Taxonomy" id="3144668"/>
    <lineage>
        <taxon>Bacteria</taxon>
        <taxon>Bacillati</taxon>
        <taxon>Bacillota</taxon>
        <taxon>Bacilli</taxon>
        <taxon>Bacillales</taxon>
        <taxon>Bacillaceae</taxon>
        <taxon>Ornithinibacillus</taxon>
    </lineage>
</organism>
<dbReference type="Proteomes" id="UP001444625">
    <property type="component" value="Unassembled WGS sequence"/>
</dbReference>
<dbReference type="RefSeq" id="WP_345824675.1">
    <property type="nucleotide sequence ID" value="NZ_JBDIML010000002.1"/>
</dbReference>
<sequence>MSIIHAHFNQKQNMQGGLVLYKASFFNAHFILVKHCFGGVSNGTVNW</sequence>
<evidence type="ECO:0000313" key="2">
    <source>
        <dbReference type="Proteomes" id="UP001444625"/>
    </source>
</evidence>
<comment type="caution">
    <text evidence="1">The sequence shown here is derived from an EMBL/GenBank/DDBJ whole genome shotgun (WGS) entry which is preliminary data.</text>
</comment>
<dbReference type="EMBL" id="JBDIML010000002">
    <property type="protein sequence ID" value="MEN2767213.1"/>
    <property type="molecule type" value="Genomic_DNA"/>
</dbReference>
<name>A0ABU9XG05_9BACI</name>